<reference evidence="1" key="1">
    <citation type="journal article" date="2021" name="Environ. Microbiol.">
        <title>Gene family expansions and transcriptome signatures uncover fungal adaptations to wood decay.</title>
        <authorList>
            <person name="Hage H."/>
            <person name="Miyauchi S."/>
            <person name="Viragh M."/>
            <person name="Drula E."/>
            <person name="Min B."/>
            <person name="Chaduli D."/>
            <person name="Navarro D."/>
            <person name="Favel A."/>
            <person name="Norest M."/>
            <person name="Lesage-Meessen L."/>
            <person name="Balint B."/>
            <person name="Merenyi Z."/>
            <person name="de Eugenio L."/>
            <person name="Morin E."/>
            <person name="Martinez A.T."/>
            <person name="Baldrian P."/>
            <person name="Stursova M."/>
            <person name="Martinez M.J."/>
            <person name="Novotny C."/>
            <person name="Magnuson J.K."/>
            <person name="Spatafora J.W."/>
            <person name="Maurice S."/>
            <person name="Pangilinan J."/>
            <person name="Andreopoulos W."/>
            <person name="LaButti K."/>
            <person name="Hundley H."/>
            <person name="Na H."/>
            <person name="Kuo A."/>
            <person name="Barry K."/>
            <person name="Lipzen A."/>
            <person name="Henrissat B."/>
            <person name="Riley R."/>
            <person name="Ahrendt S."/>
            <person name="Nagy L.G."/>
            <person name="Grigoriev I.V."/>
            <person name="Martin F."/>
            <person name="Rosso M.N."/>
        </authorList>
    </citation>
    <scope>NUCLEOTIDE SEQUENCE</scope>
    <source>
        <strain evidence="1">CBS 384.51</strain>
    </source>
</reference>
<comment type="caution">
    <text evidence="1">The sequence shown here is derived from an EMBL/GenBank/DDBJ whole genome shotgun (WGS) entry which is preliminary data.</text>
</comment>
<gene>
    <name evidence="1" type="ORF">BDY19DRAFT_982545</name>
</gene>
<proteinExistence type="predicted"/>
<name>A0ACB8UH13_9APHY</name>
<evidence type="ECO:0000313" key="2">
    <source>
        <dbReference type="Proteomes" id="UP001055072"/>
    </source>
</evidence>
<keyword evidence="2" id="KW-1185">Reference proteome</keyword>
<organism evidence="1 2">
    <name type="scientific">Irpex rosettiformis</name>
    <dbReference type="NCBI Taxonomy" id="378272"/>
    <lineage>
        <taxon>Eukaryota</taxon>
        <taxon>Fungi</taxon>
        <taxon>Dikarya</taxon>
        <taxon>Basidiomycota</taxon>
        <taxon>Agaricomycotina</taxon>
        <taxon>Agaricomycetes</taxon>
        <taxon>Polyporales</taxon>
        <taxon>Irpicaceae</taxon>
        <taxon>Irpex</taxon>
    </lineage>
</organism>
<protein>
    <submittedName>
        <fullName evidence="1">Trafficking protein particle complex subunit 10</fullName>
    </submittedName>
</protein>
<sequence length="1181" mass="132160">MTTHRVTITYTAPSTFLSTDHWKQVYASFVSQLPLRNLHWKPSSRPTIRTIQELHVDLKLADTKRDEHTYQVPQTILEKPLVNVYVVVCEDTETYKNTVKKQIKDWHGSVAQRKNQEWLIVHIVRPDTKSAGARLFQVKASVLDKIKADFNVDKKDRCVQLVWATENENPAAWAEFIGKMKDGILTAFDAAVIQREEEVRRSEGQRQMPGWNFCTYFILKESLASSFEGMTLHEEALSTYEELEALFFQVLKDKNLTWFGSLASPSPRDDSASLLSIERKPFRDLILANSISIFDFRMYLLARQCILLSGMGKIVDVGRKAIVFIQTFGRRLQEVEDELLPPFFIEAWSYSSALSVVDQCDNWAKSLQLDKHALISFNAVKGELVELARHQLDVLGIAAGFLPLKPPFSNSVPSTKTRGITDTPDFSRISRAELQTALKDKEAFFEMYVALTNRAIEYYVAASRRKFALRMHGSLAALDVVRNRLPNALQTYTSLPAHYAPHGWTSLEAFMLTRSLDLHATSEKPKDKDWVNISLEYLKAYVQDMGRDLLISTDDHVAYTASVVKALRLAAEELESEVTHHEHPALSISIPKDPVSLDEHRDGAILHVIIRNTLPCPIDVDEIVVTLTGRDGERLPFVSEAQSLNPGSNPVTLFCPSATMGTYSLHLTQFAIGKLVLQWLHTPPLNPKSSKPKRPPTLISIPKDIRALDIRLRQPLNIEVGGEPRIIVALSTGRNIVSKAMLHLSAASGIQFDTETIKIEGEDDVSYEIVEDAIVLFDVPSDTTVALSVVHSDASVFHALKVNIHIDYVTSPEPEITRTLRLTRVVLISLPLTINVEDFFRGTRLFTRFTLSSTTHQYIRVKSLELTADGEGDDLKITKSLAQNSRITTVTPAQPGRFLFQLDSRQGPGAEFVRLRIKYRMLREEVEGFIDTAVRQALGESASPADHDKLVEVFVQALESDANWVDLYGITGELIVPDVACKHEQLQDGFKRATEVLRHGCPPEKNETVWREIAIKTDVPSVHILAAARLHLLPSPFSSDTSSARLPPLYAGQPIAATLSITTTFHWAPIDHLSSKTYAMRFDIGELTTDWLVSGRKTGDFVAKDGNTFETHITLIALHHGELALPKVAVEALAVATDSRMGSAVPSCRTHQLHGGEKALILPRGGRTTFIVDMGENTDMY</sequence>
<dbReference type="EMBL" id="MU274901">
    <property type="protein sequence ID" value="KAI0093548.1"/>
    <property type="molecule type" value="Genomic_DNA"/>
</dbReference>
<dbReference type="Proteomes" id="UP001055072">
    <property type="component" value="Unassembled WGS sequence"/>
</dbReference>
<accession>A0ACB8UH13</accession>
<evidence type="ECO:0000313" key="1">
    <source>
        <dbReference type="EMBL" id="KAI0093548.1"/>
    </source>
</evidence>